<comment type="caution">
    <text evidence="1">The sequence shown here is derived from an EMBL/GenBank/DDBJ whole genome shotgun (WGS) entry which is preliminary data.</text>
</comment>
<dbReference type="STRING" id="1035.BN961_00954"/>
<dbReference type="AlphaFoldDB" id="A0A090MJB3"/>
<accession>A0A090MJB3</accession>
<evidence type="ECO:0008006" key="3">
    <source>
        <dbReference type="Google" id="ProtNLM"/>
    </source>
</evidence>
<dbReference type="RefSeq" id="WP_048755804.1">
    <property type="nucleotide sequence ID" value="NZ_CCAZ020000001.1"/>
</dbReference>
<proteinExistence type="predicted"/>
<reference evidence="1 2" key="1">
    <citation type="journal article" date="2014" name="Genome Announc.">
        <title>Genome Sequence of Afipia felis Strain 76713, Isolated in Hospital Water Using an Amoeba Co-Culture Procedure.</title>
        <authorList>
            <person name="Benamar S."/>
            <person name="La Scola B."/>
            <person name="Croce O."/>
        </authorList>
    </citation>
    <scope>NUCLEOTIDE SEQUENCE [LARGE SCALE GENOMIC DNA]</scope>
    <source>
        <strain evidence="1 2">76713</strain>
    </source>
</reference>
<gene>
    <name evidence="1" type="ORF">BN961_00954</name>
</gene>
<organism evidence="1 2">
    <name type="scientific">Afipia felis</name>
    <name type="common">Cat scratch disease bacillus</name>
    <dbReference type="NCBI Taxonomy" id="1035"/>
    <lineage>
        <taxon>Bacteria</taxon>
        <taxon>Pseudomonadati</taxon>
        <taxon>Pseudomonadota</taxon>
        <taxon>Alphaproteobacteria</taxon>
        <taxon>Hyphomicrobiales</taxon>
        <taxon>Nitrobacteraceae</taxon>
        <taxon>Afipia</taxon>
    </lineage>
</organism>
<evidence type="ECO:0000313" key="1">
    <source>
        <dbReference type="EMBL" id="CEG07561.1"/>
    </source>
</evidence>
<dbReference type="EMBL" id="CCAZ020000001">
    <property type="protein sequence ID" value="CEG07561.1"/>
    <property type="molecule type" value="Genomic_DNA"/>
</dbReference>
<dbReference type="Proteomes" id="UP000035762">
    <property type="component" value="Unassembled WGS sequence"/>
</dbReference>
<evidence type="ECO:0000313" key="2">
    <source>
        <dbReference type="Proteomes" id="UP000035762"/>
    </source>
</evidence>
<dbReference type="OrthoDB" id="259311at2"/>
<name>A0A090MJB3_AFIFE</name>
<sequence>MGFPSFFADVPTITLRDPLAIFLGASDDGVITYTYADAVKLAGHSCPTVAGAYLMMRAGLRALYGDEMPARGGIEVYLRDPRDEGTTGVIAAVATLLTGAAPETGFGGIGAKSRFARRDLQHFEAPIDGLMALRRTDNGRGVTLDLNTGAVPSAPEMQAVFPRVIAEQASEDEQARFAALWQDRVERMLIRHADDPALVQVDEWTAAAA</sequence>
<protein>
    <recommendedName>
        <fullName evidence="3">Formylmethanofuran dehydrogenase subunit E domain-containing protein</fullName>
    </recommendedName>
</protein>
<keyword evidence="2" id="KW-1185">Reference proteome</keyword>